<dbReference type="AlphaFoldDB" id="A0A136J372"/>
<keyword evidence="2" id="KW-0732">Signal</keyword>
<feature type="compositionally biased region" description="Gly residues" evidence="1">
    <location>
        <begin position="106"/>
        <end position="127"/>
    </location>
</feature>
<feature type="compositionally biased region" description="Low complexity" evidence="1">
    <location>
        <begin position="95"/>
        <end position="105"/>
    </location>
</feature>
<proteinExistence type="predicted"/>
<feature type="region of interest" description="Disordered" evidence="1">
    <location>
        <begin position="39"/>
        <end position="136"/>
    </location>
</feature>
<feature type="chain" id="PRO_5007293419" description="DUF7732 domain-containing protein" evidence="2">
    <location>
        <begin position="20"/>
        <end position="285"/>
    </location>
</feature>
<protein>
    <recommendedName>
        <fullName evidence="3">DUF7732 domain-containing protein</fullName>
    </recommendedName>
</protein>
<accession>A0A136J372</accession>
<feature type="compositionally biased region" description="Gly residues" evidence="1">
    <location>
        <begin position="56"/>
        <end position="94"/>
    </location>
</feature>
<feature type="signal peptide" evidence="2">
    <location>
        <begin position="1"/>
        <end position="19"/>
    </location>
</feature>
<gene>
    <name evidence="4" type="ORF">Micbo1qcDRAFT_163122</name>
</gene>
<evidence type="ECO:0000313" key="4">
    <source>
        <dbReference type="EMBL" id="KXJ91406.1"/>
    </source>
</evidence>
<dbReference type="OrthoDB" id="5425547at2759"/>
<dbReference type="InterPro" id="IPR056634">
    <property type="entry name" value="DUF7732"/>
</dbReference>
<evidence type="ECO:0000256" key="2">
    <source>
        <dbReference type="SAM" id="SignalP"/>
    </source>
</evidence>
<reference evidence="5" key="1">
    <citation type="submission" date="2016-02" db="EMBL/GenBank/DDBJ databases">
        <title>Draft genome sequence of Microdochium bolleyi, a fungal endophyte of beachgrass.</title>
        <authorList>
            <consortium name="DOE Joint Genome Institute"/>
            <person name="David A.S."/>
            <person name="May G."/>
            <person name="Haridas S."/>
            <person name="Lim J."/>
            <person name="Wang M."/>
            <person name="Labutti K."/>
            <person name="Lipzen A."/>
            <person name="Barry K."/>
            <person name="Grigoriev I.V."/>
        </authorList>
    </citation>
    <scope>NUCLEOTIDE SEQUENCE [LARGE SCALE GENOMIC DNA]</scope>
    <source>
        <strain evidence="5">J235TASD1</strain>
    </source>
</reference>
<dbReference type="Proteomes" id="UP000070501">
    <property type="component" value="Unassembled WGS sequence"/>
</dbReference>
<dbReference type="Pfam" id="PF24866">
    <property type="entry name" value="DUF7732"/>
    <property type="match status" value="1"/>
</dbReference>
<dbReference type="PANTHER" id="PTHR42091">
    <property type="entry name" value="CONSERVED GLYCINE-RICH PROTEIN (AFU_ORTHOLOGUE AFUA_7G02440)"/>
    <property type="match status" value="1"/>
</dbReference>
<feature type="compositionally biased region" description="Basic and acidic residues" evidence="1">
    <location>
        <begin position="41"/>
        <end position="52"/>
    </location>
</feature>
<dbReference type="EMBL" id="KQ964250">
    <property type="protein sequence ID" value="KXJ91406.1"/>
    <property type="molecule type" value="Genomic_DNA"/>
</dbReference>
<dbReference type="PANTHER" id="PTHR42091:SF1">
    <property type="entry name" value="CONSERVED GLYCINE-RICH PROTEIN (AFU_ORTHOLOGUE AFUA_7G02440)"/>
    <property type="match status" value="1"/>
</dbReference>
<sequence length="285" mass="28498">MKFLQSILAASAAIHTASAHVVPEPDRVALDARVSTLVPKPVRDTSTEDLWKRKGGGGGGKGGGGGGGPKGGGGGSTAPKGGGGGGSTGGGGSPPRGSASSNAGGATIGGSGPRPAYGGGQYYGGGATAPRPPGQPTRGGMAPAFLGFGAVGFLGAAYLYGAYSYPYHHPYSYYNRTTNRNETKPVECICTAHEPCTCDENDDEAYMRSIIGDGTYDGLNKSVVTVFDNTSKPDNQSTILILGSVPNGTTASGGTEDANAAVPLLKHMGWWPAIGTAVAIVLTGY</sequence>
<name>A0A136J372_9PEZI</name>
<evidence type="ECO:0000256" key="1">
    <source>
        <dbReference type="SAM" id="MobiDB-lite"/>
    </source>
</evidence>
<dbReference type="InParanoid" id="A0A136J372"/>
<organism evidence="4 5">
    <name type="scientific">Microdochium bolleyi</name>
    <dbReference type="NCBI Taxonomy" id="196109"/>
    <lineage>
        <taxon>Eukaryota</taxon>
        <taxon>Fungi</taxon>
        <taxon>Dikarya</taxon>
        <taxon>Ascomycota</taxon>
        <taxon>Pezizomycotina</taxon>
        <taxon>Sordariomycetes</taxon>
        <taxon>Xylariomycetidae</taxon>
        <taxon>Xylariales</taxon>
        <taxon>Microdochiaceae</taxon>
        <taxon>Microdochium</taxon>
    </lineage>
</organism>
<feature type="domain" description="DUF7732" evidence="3">
    <location>
        <begin position="122"/>
        <end position="249"/>
    </location>
</feature>
<evidence type="ECO:0000259" key="3">
    <source>
        <dbReference type="Pfam" id="PF24866"/>
    </source>
</evidence>
<evidence type="ECO:0000313" key="5">
    <source>
        <dbReference type="Proteomes" id="UP000070501"/>
    </source>
</evidence>
<dbReference type="STRING" id="196109.A0A136J372"/>
<keyword evidence="5" id="KW-1185">Reference proteome</keyword>